<evidence type="ECO:0000256" key="5">
    <source>
        <dbReference type="ARBA" id="ARBA00022605"/>
    </source>
</evidence>
<dbReference type="RefSeq" id="WP_310746102.1">
    <property type="nucleotide sequence ID" value="NZ_JAWJZA010000012.1"/>
</dbReference>
<dbReference type="PANTHER" id="PTHR42789">
    <property type="entry name" value="D-ISOMER SPECIFIC 2-HYDROXYACID DEHYDROGENASE FAMILY PROTEIN (AFU_ORTHOLOGUE AFUA_6G10090)"/>
    <property type="match status" value="1"/>
</dbReference>
<keyword evidence="6 11" id="KW-0560">Oxidoreductase</keyword>
<dbReference type="PROSITE" id="PS00670">
    <property type="entry name" value="D_2_HYDROXYACID_DH_2"/>
    <property type="match status" value="1"/>
</dbReference>
<evidence type="ECO:0000256" key="6">
    <source>
        <dbReference type="ARBA" id="ARBA00023002"/>
    </source>
</evidence>
<dbReference type="Pfam" id="PF00389">
    <property type="entry name" value="2-Hacid_dh"/>
    <property type="match status" value="1"/>
</dbReference>
<dbReference type="InterPro" id="IPR045865">
    <property type="entry name" value="ACT-like_dom_sf"/>
</dbReference>
<dbReference type="SUPFAM" id="SSF51735">
    <property type="entry name" value="NAD(P)-binding Rossmann-fold domains"/>
    <property type="match status" value="1"/>
</dbReference>
<dbReference type="InterPro" id="IPR029009">
    <property type="entry name" value="ASB_dom_sf"/>
</dbReference>
<dbReference type="SUPFAM" id="SSF52283">
    <property type="entry name" value="Formate/glycerate dehydrogenase catalytic domain-like"/>
    <property type="match status" value="1"/>
</dbReference>
<dbReference type="InterPro" id="IPR029753">
    <property type="entry name" value="D-isomer_DH_CS"/>
</dbReference>
<keyword evidence="14" id="KW-1185">Reference proteome</keyword>
<reference evidence="13 14" key="1">
    <citation type="submission" date="2023-10" db="EMBL/GenBank/DDBJ databases">
        <title>Veillonella sp. nov., isolated from a pig farm feces dump.</title>
        <authorList>
            <person name="Chang Y.-H."/>
        </authorList>
    </citation>
    <scope>NUCLEOTIDE SEQUENCE [LARGE SCALE GENOMIC DNA]</scope>
    <source>
        <strain evidence="13 14">YH-vei2233</strain>
    </source>
</reference>
<evidence type="ECO:0000256" key="11">
    <source>
        <dbReference type="RuleBase" id="RU363003"/>
    </source>
</evidence>
<comment type="similarity">
    <text evidence="3 11">Belongs to the D-isomer specific 2-hydroxyacid dehydrogenase family.</text>
</comment>
<dbReference type="Gene3D" id="3.30.70.260">
    <property type="match status" value="1"/>
</dbReference>
<evidence type="ECO:0000256" key="3">
    <source>
        <dbReference type="ARBA" id="ARBA00005854"/>
    </source>
</evidence>
<dbReference type="InterPro" id="IPR006236">
    <property type="entry name" value="PGDH"/>
</dbReference>
<evidence type="ECO:0000256" key="9">
    <source>
        <dbReference type="ARBA" id="ARBA00048126"/>
    </source>
</evidence>
<dbReference type="Proteomes" id="UP001272515">
    <property type="component" value="Unassembled WGS sequence"/>
</dbReference>
<dbReference type="CDD" id="cd04902">
    <property type="entry name" value="ACT_3PGDH-xct"/>
    <property type="match status" value="1"/>
</dbReference>
<comment type="caution">
    <text evidence="13">The sequence shown here is derived from an EMBL/GenBank/DDBJ whole genome shotgun (WGS) entry which is preliminary data.</text>
</comment>
<comment type="catalytic activity">
    <reaction evidence="9">
        <text>(R)-2-hydroxyglutarate + NAD(+) = 2-oxoglutarate + NADH + H(+)</text>
        <dbReference type="Rhea" id="RHEA:49612"/>
        <dbReference type="ChEBI" id="CHEBI:15378"/>
        <dbReference type="ChEBI" id="CHEBI:15801"/>
        <dbReference type="ChEBI" id="CHEBI:16810"/>
        <dbReference type="ChEBI" id="CHEBI:57540"/>
        <dbReference type="ChEBI" id="CHEBI:57945"/>
        <dbReference type="EC" id="1.1.1.399"/>
    </reaction>
</comment>
<dbReference type="PANTHER" id="PTHR42789:SF1">
    <property type="entry name" value="D-ISOMER SPECIFIC 2-HYDROXYACID DEHYDROGENASE FAMILY PROTEIN (AFU_ORTHOLOGUE AFUA_6G10090)"/>
    <property type="match status" value="1"/>
</dbReference>
<dbReference type="GO" id="GO:0004617">
    <property type="term" value="F:phosphoglycerate dehydrogenase activity"/>
    <property type="evidence" value="ECO:0007669"/>
    <property type="project" value="UniProtKB-EC"/>
</dbReference>
<evidence type="ECO:0000313" key="13">
    <source>
        <dbReference type="EMBL" id="MDV5089053.1"/>
    </source>
</evidence>
<dbReference type="Gene3D" id="3.30.1330.90">
    <property type="entry name" value="D-3-phosphoglycerate dehydrogenase, domain 3"/>
    <property type="match status" value="1"/>
</dbReference>
<keyword evidence="5 11" id="KW-0028">Amino-acid biosynthesis</keyword>
<evidence type="ECO:0000256" key="4">
    <source>
        <dbReference type="ARBA" id="ARBA00021582"/>
    </source>
</evidence>
<name>A0ABU3ZAW7_9FIRM</name>
<keyword evidence="7 11" id="KW-0520">NAD</keyword>
<dbReference type="Pfam" id="PF19304">
    <property type="entry name" value="PGDH_inter"/>
    <property type="match status" value="1"/>
</dbReference>
<evidence type="ECO:0000313" key="14">
    <source>
        <dbReference type="Proteomes" id="UP001272515"/>
    </source>
</evidence>
<dbReference type="PROSITE" id="PS00065">
    <property type="entry name" value="D_2_HYDROXYACID_DH_1"/>
    <property type="match status" value="1"/>
</dbReference>
<gene>
    <name evidence="13" type="primary">serA</name>
    <name evidence="13" type="ORF">RVY80_09495</name>
</gene>
<feature type="domain" description="ACT" evidence="12">
    <location>
        <begin position="457"/>
        <end position="529"/>
    </location>
</feature>
<dbReference type="SUPFAM" id="SSF143548">
    <property type="entry name" value="Serine metabolism enzymes domain"/>
    <property type="match status" value="1"/>
</dbReference>
<dbReference type="InterPro" id="IPR036291">
    <property type="entry name" value="NAD(P)-bd_dom_sf"/>
</dbReference>
<dbReference type="InterPro" id="IPR029752">
    <property type="entry name" value="D-isomer_DH_CS1"/>
</dbReference>
<sequence length="533" mass="57737">MTMKILVTDDVSPKGVELLKSQGFEVDVTPNLSEEEFIKVIPPYDAFIMRSLTKVTAAGMDAGKKLKALGRAGAGVDHIDIKAATERGIVVCNTPDSNTMAATEHTCAMLLATTRHIPQAHNSLMSGEWNRKKYTGVQLQNKTLGIIGVGRIGSRVAKRMQAFEMRTIGYDPYISKERARQLGVELVDLDTLLKESDFITLHTPLTQETRGMIGPNEFAKMKEGVRVVNVARGPVLDVEALAENIKSGHVADAAVDVFPNEPVTLDNNPFLGLDRIIITPHMGANTEEAQLAVSIDAAQGVIDALNGQPVATAVNMAPIPKAVYEKIEPYFGLVERMGILGTYIADGALKEITVEYNGELVDTETEMLTTTAVKGVLSPILQETVNFVNARNIATARDIEVKEVKSQGNKPVANAVTLTLKTEKNTHTIVGTLFNGNEAKIIQIDDYRMDFTPEGYLLLAPHNNRPNMIGQISTILGEAGINITGMQVGKTTDTDTNIMAVAVQADISNDIMIKLRAIEGILEVKLINCEAGH</sequence>
<dbReference type="InterPro" id="IPR006140">
    <property type="entry name" value="D-isomer_DH_NAD-bd"/>
</dbReference>
<evidence type="ECO:0000256" key="10">
    <source>
        <dbReference type="ARBA" id="ARBA00048731"/>
    </source>
</evidence>
<comment type="function">
    <text evidence="1">Catalyzes the reversible oxidation of 3-phospho-D-glycerate to 3-phosphonooxypyruvate, the first step of the phosphorylated L-serine biosynthesis pathway. Also catalyzes the reversible oxidation of 2-hydroxyglutarate to 2-oxoglutarate.</text>
</comment>
<evidence type="ECO:0000256" key="8">
    <source>
        <dbReference type="ARBA" id="ARBA00023299"/>
    </source>
</evidence>
<protein>
    <recommendedName>
        <fullName evidence="4 11">D-3-phosphoglycerate dehydrogenase</fullName>
        <ecNumber evidence="11">1.1.1.95</ecNumber>
    </recommendedName>
</protein>
<dbReference type="EC" id="1.1.1.95" evidence="11"/>
<keyword evidence="8 11" id="KW-0718">Serine biosynthesis</keyword>
<dbReference type="InterPro" id="IPR006139">
    <property type="entry name" value="D-isomer_2_OHA_DH_cat_dom"/>
</dbReference>
<dbReference type="Gene3D" id="3.40.50.720">
    <property type="entry name" value="NAD(P)-binding Rossmann-like Domain"/>
    <property type="match status" value="2"/>
</dbReference>
<proteinExistence type="inferred from homology"/>
<evidence type="ECO:0000256" key="2">
    <source>
        <dbReference type="ARBA" id="ARBA00005216"/>
    </source>
</evidence>
<organism evidence="13 14">
    <name type="scientific">Veillonella absiana</name>
    <dbReference type="NCBI Taxonomy" id="3079305"/>
    <lineage>
        <taxon>Bacteria</taxon>
        <taxon>Bacillati</taxon>
        <taxon>Bacillota</taxon>
        <taxon>Negativicutes</taxon>
        <taxon>Veillonellales</taxon>
        <taxon>Veillonellaceae</taxon>
        <taxon>Veillonella</taxon>
    </lineage>
</organism>
<dbReference type="NCBIfam" id="TIGR01327">
    <property type="entry name" value="PGDH"/>
    <property type="match status" value="1"/>
</dbReference>
<dbReference type="PROSITE" id="PS00671">
    <property type="entry name" value="D_2_HYDROXYACID_DH_3"/>
    <property type="match status" value="1"/>
</dbReference>
<dbReference type="Pfam" id="PF02826">
    <property type="entry name" value="2-Hacid_dh_C"/>
    <property type="match status" value="1"/>
</dbReference>
<dbReference type="InterPro" id="IPR045626">
    <property type="entry name" value="PGDH_ASB_dom"/>
</dbReference>
<dbReference type="InterPro" id="IPR002912">
    <property type="entry name" value="ACT_dom"/>
</dbReference>
<comment type="pathway">
    <text evidence="2 11">Amino-acid biosynthesis; L-serine biosynthesis; L-serine from 3-phospho-D-glycerate: step 1/3.</text>
</comment>
<evidence type="ECO:0000259" key="12">
    <source>
        <dbReference type="PROSITE" id="PS51671"/>
    </source>
</evidence>
<accession>A0ABU3ZAW7</accession>
<dbReference type="PROSITE" id="PS51671">
    <property type="entry name" value="ACT"/>
    <property type="match status" value="1"/>
</dbReference>
<evidence type="ECO:0000256" key="7">
    <source>
        <dbReference type="ARBA" id="ARBA00023027"/>
    </source>
</evidence>
<dbReference type="SUPFAM" id="SSF55021">
    <property type="entry name" value="ACT-like"/>
    <property type="match status" value="1"/>
</dbReference>
<comment type="catalytic activity">
    <reaction evidence="10 11">
        <text>(2R)-3-phosphoglycerate + NAD(+) = 3-phosphooxypyruvate + NADH + H(+)</text>
        <dbReference type="Rhea" id="RHEA:12641"/>
        <dbReference type="ChEBI" id="CHEBI:15378"/>
        <dbReference type="ChEBI" id="CHEBI:18110"/>
        <dbReference type="ChEBI" id="CHEBI:57540"/>
        <dbReference type="ChEBI" id="CHEBI:57945"/>
        <dbReference type="ChEBI" id="CHEBI:58272"/>
        <dbReference type="EC" id="1.1.1.95"/>
    </reaction>
</comment>
<dbReference type="EMBL" id="JAWJZB010000011">
    <property type="protein sequence ID" value="MDV5089053.1"/>
    <property type="molecule type" value="Genomic_DNA"/>
</dbReference>
<evidence type="ECO:0000256" key="1">
    <source>
        <dbReference type="ARBA" id="ARBA00003800"/>
    </source>
</evidence>
<dbReference type="InterPro" id="IPR050857">
    <property type="entry name" value="D-2-hydroxyacid_DH"/>
</dbReference>
<dbReference type="CDD" id="cd12173">
    <property type="entry name" value="PGDH_4"/>
    <property type="match status" value="1"/>
</dbReference>